<feature type="transmembrane region" description="Helical" evidence="1">
    <location>
        <begin position="116"/>
        <end position="139"/>
    </location>
</feature>
<dbReference type="OrthoDB" id="5492344at2"/>
<dbReference type="Proteomes" id="UP000002791">
    <property type="component" value="Chromosome"/>
</dbReference>
<feature type="transmembrane region" description="Helical" evidence="1">
    <location>
        <begin position="307"/>
        <end position="326"/>
    </location>
</feature>
<evidence type="ECO:0000256" key="1">
    <source>
        <dbReference type="SAM" id="Phobius"/>
    </source>
</evidence>
<keyword evidence="1" id="KW-0472">Membrane</keyword>
<name>H5XCD2_9PSEU</name>
<gene>
    <name evidence="2" type="ORF">SaccyDRAFT_0198</name>
</gene>
<evidence type="ECO:0008006" key="4">
    <source>
        <dbReference type="Google" id="ProtNLM"/>
    </source>
</evidence>
<feature type="transmembrane region" description="Helical" evidence="1">
    <location>
        <begin position="93"/>
        <end position="110"/>
    </location>
</feature>
<evidence type="ECO:0000313" key="3">
    <source>
        <dbReference type="Proteomes" id="UP000002791"/>
    </source>
</evidence>
<dbReference type="HOGENOM" id="CLU_469194_0_0_11"/>
<protein>
    <recommendedName>
        <fullName evidence="4">Glycosyltransferase RgtA/B/C/D-like domain-containing protein</fullName>
    </recommendedName>
</protein>
<feature type="transmembrane region" description="Helical" evidence="1">
    <location>
        <begin position="207"/>
        <end position="228"/>
    </location>
</feature>
<keyword evidence="1" id="KW-1133">Transmembrane helix</keyword>
<feature type="transmembrane region" description="Helical" evidence="1">
    <location>
        <begin position="175"/>
        <end position="200"/>
    </location>
</feature>
<dbReference type="RefSeq" id="WP_005452754.1">
    <property type="nucleotide sequence ID" value="NZ_CM001440.1"/>
</dbReference>
<feature type="transmembrane region" description="Helical" evidence="1">
    <location>
        <begin position="338"/>
        <end position="357"/>
    </location>
</feature>
<accession>H5XCD2</accession>
<sequence length="528" mass="57383">MIEPEAPRASLRAIVGKAALFLGLVAVFGVGTWAAIEFTVDDAYITFRYSENLADGHGPVWNVGADPVEGFTNFGWMLLFSLFAALDWHLDAVAKVVSAVIGVVTAGMLVRHGYRFGSWPAAVVAATAFVVFLPTYFHVAAGLETMAFAAVVLRASVVGLDAVEKRRVRVWEPPLLVVVAGMLRPEGVLVAAIPLALWLWQQRRDRAAWFWTGLAAAVGLGYFGWRWSFYGHPLPNTFYVKFGDVDAGLRWIEDTAVVMGPLVSLTGVLLVPRATRRWGALLLAVVAATYVTYALSGPTMDYLHRFAYHAFPVICLGAGLGVSVIARRIGGNAVIQRTLAAATGVLAVGWIGLWGVLSDQLPLIANYGVDLQRAHVAIGKALAESDVDERHRSVAVHDAGAIPYFSGWETVDYIGLNDEAIAHGADPTAVVRQARPTMIVVRAYGPYVPQNAYGLRVVEATAGYEYVGRVQMRDGYWLNLFVLPEWADPVATAVERHATYAQATYDPGRYELTIDRWVDRLATRLGGG</sequence>
<feature type="transmembrane region" description="Helical" evidence="1">
    <location>
        <begin position="278"/>
        <end position="295"/>
    </location>
</feature>
<keyword evidence="1" id="KW-0812">Transmembrane</keyword>
<proteinExistence type="predicted"/>
<dbReference type="EMBL" id="CM001440">
    <property type="protein sequence ID" value="EHR59138.1"/>
    <property type="molecule type" value="Genomic_DNA"/>
</dbReference>
<reference evidence="2 3" key="1">
    <citation type="submission" date="2011-11" db="EMBL/GenBank/DDBJ databases">
        <title>The Noncontiguous Finished sequence of Saccharomonospora cyanea NA-134.</title>
        <authorList>
            <consortium name="US DOE Joint Genome Institute"/>
            <person name="Lucas S."/>
            <person name="Han J."/>
            <person name="Lapidus A."/>
            <person name="Cheng J.-F."/>
            <person name="Goodwin L."/>
            <person name="Pitluck S."/>
            <person name="Peters L."/>
            <person name="Ovchinnikova G."/>
            <person name="Lu M."/>
            <person name="Detter J.C."/>
            <person name="Han C."/>
            <person name="Tapia R."/>
            <person name="Land M."/>
            <person name="Hauser L."/>
            <person name="Kyrpides N."/>
            <person name="Ivanova N."/>
            <person name="Pagani I."/>
            <person name="Brambilla E.-M."/>
            <person name="Klenk H.-P."/>
            <person name="Woyke T."/>
        </authorList>
    </citation>
    <scope>NUCLEOTIDE SEQUENCE [LARGE SCALE GENOMIC DNA]</scope>
    <source>
        <strain evidence="2 3">NA-134</strain>
    </source>
</reference>
<feature type="transmembrane region" description="Helical" evidence="1">
    <location>
        <begin position="248"/>
        <end position="271"/>
    </location>
</feature>
<dbReference type="STRING" id="882082.SaccyDRAFT_0198"/>
<evidence type="ECO:0000313" key="2">
    <source>
        <dbReference type="EMBL" id="EHR59138.1"/>
    </source>
</evidence>
<dbReference type="AlphaFoldDB" id="H5XCD2"/>
<organism evidence="2 3">
    <name type="scientific">Saccharomonospora cyanea NA-134</name>
    <dbReference type="NCBI Taxonomy" id="882082"/>
    <lineage>
        <taxon>Bacteria</taxon>
        <taxon>Bacillati</taxon>
        <taxon>Actinomycetota</taxon>
        <taxon>Actinomycetes</taxon>
        <taxon>Pseudonocardiales</taxon>
        <taxon>Pseudonocardiaceae</taxon>
        <taxon>Saccharomonospora</taxon>
    </lineage>
</organism>
<feature type="transmembrane region" description="Helical" evidence="1">
    <location>
        <begin position="18"/>
        <end position="36"/>
    </location>
</feature>
<dbReference type="eggNOG" id="COG1807">
    <property type="taxonomic scope" value="Bacteria"/>
</dbReference>
<keyword evidence="3" id="KW-1185">Reference proteome</keyword>